<gene>
    <name evidence="2" type="ORF">CL6EHI_152300</name>
</gene>
<accession>A0A5K1TWF3</accession>
<reference evidence="2 3" key="1">
    <citation type="submission" date="2016-05" db="EMBL/GenBank/DDBJ databases">
        <title>First whole genome sequencing of Entamoeba histolytica HM1:IMSS-clone-6.</title>
        <authorList>
            <person name="Mukherjee Avik.K."/>
            <person name="Izumyama S."/>
            <person name="Nakada-Tsukui K."/>
            <person name="Nozaki T."/>
        </authorList>
    </citation>
    <scope>NUCLEOTIDE SEQUENCE [LARGE SCALE GENOMIC DNA]</scope>
    <source>
        <strain evidence="2 3">HM1:IMSS clone 6</strain>
    </source>
</reference>
<dbReference type="EMBL" id="BDEQ01000001">
    <property type="protein sequence ID" value="GAT91482.1"/>
    <property type="molecule type" value="Genomic_DNA"/>
</dbReference>
<protein>
    <submittedName>
        <fullName evidence="2">Uncharacterized protein</fullName>
    </submittedName>
</protein>
<proteinExistence type="predicted"/>
<dbReference type="VEuPathDB" id="AmoebaDB:EHI5A_000960"/>
<dbReference type="VEuPathDB" id="AmoebaDB:EHI7A_074500"/>
<dbReference type="Proteomes" id="UP000078387">
    <property type="component" value="Unassembled WGS sequence"/>
</dbReference>
<name>A0A5K1TWF3_ENTHI</name>
<keyword evidence="1" id="KW-0175">Coiled coil</keyword>
<dbReference type="VEuPathDB" id="AmoebaDB:KM1_001620"/>
<organism evidence="2 3">
    <name type="scientific">Entamoeba histolytica</name>
    <dbReference type="NCBI Taxonomy" id="5759"/>
    <lineage>
        <taxon>Eukaryota</taxon>
        <taxon>Amoebozoa</taxon>
        <taxon>Evosea</taxon>
        <taxon>Archamoebae</taxon>
        <taxon>Mastigamoebida</taxon>
        <taxon>Entamoebidae</taxon>
        <taxon>Entamoeba</taxon>
    </lineage>
</organism>
<dbReference type="OMA" id="VCEDIVF"/>
<feature type="coiled-coil region" evidence="1">
    <location>
        <begin position="19"/>
        <end position="109"/>
    </location>
</feature>
<evidence type="ECO:0000313" key="2">
    <source>
        <dbReference type="EMBL" id="GAT91482.1"/>
    </source>
</evidence>
<evidence type="ECO:0000256" key="1">
    <source>
        <dbReference type="SAM" id="Coils"/>
    </source>
</evidence>
<evidence type="ECO:0000313" key="3">
    <source>
        <dbReference type="Proteomes" id="UP000078387"/>
    </source>
</evidence>
<sequence>MEKIKKQAQELILLTSTTLEQKSTLKMEYEREFEEIKNEQKRLLKELEIIFELKKKTQEIKQLNEQIGIKVQQDIEIKQQRVIEITQIYSNKQLEYKNLLVDINKIQDELKIQYSILQSLNEKEENIIQDETKTNTSFFYIQEEVKQMTKLNDIINKDKTQEIHVLKETFGEQMLYKGLGYYNDKAALLEKTGVVPYIKSGSHFIAVVTRIPAKIPFIKKIAKPIYNGAKSLETGVFTIENREFINEWVMRYSEMFDSAVEQNGMIKTLASTIKNSTIRVCEDLVFPTIIPFYDYFHE</sequence>
<comment type="caution">
    <text evidence="2">The sequence shown here is derived from an EMBL/GenBank/DDBJ whole genome shotgun (WGS) entry which is preliminary data.</text>
</comment>
<dbReference type="VEuPathDB" id="AmoebaDB:EHI8A_076570"/>
<dbReference type="VEuPathDB" id="AmoebaDB:EHI_152300"/>
<dbReference type="AlphaFoldDB" id="A0A5K1TWF3"/>